<keyword evidence="3" id="KW-1185">Reference proteome</keyword>
<evidence type="ECO:0000313" key="2">
    <source>
        <dbReference type="EMBL" id="CAD7633357.1"/>
    </source>
</evidence>
<dbReference type="AlphaFoldDB" id="A0A7R9L219"/>
<feature type="region of interest" description="Disordered" evidence="1">
    <location>
        <begin position="1"/>
        <end position="24"/>
    </location>
</feature>
<feature type="compositionally biased region" description="Basic residues" evidence="1">
    <location>
        <begin position="1"/>
        <end position="10"/>
    </location>
</feature>
<dbReference type="Proteomes" id="UP000759131">
    <property type="component" value="Unassembled WGS sequence"/>
</dbReference>
<gene>
    <name evidence="2" type="ORF">OSB1V03_LOCUS13754</name>
</gene>
<sequence length="95" mass="10956">MIRKVKRRQRPHDETDESLESMVLSNPSVADIDMNGRQRERNISLSEDSLALRQSFFSSQAVRPIIEDEDKIRESIISNNEVPPTYDEAKQLPNS</sequence>
<dbReference type="EMBL" id="CAJPIZ010012603">
    <property type="protein sequence ID" value="CAG2113787.1"/>
    <property type="molecule type" value="Genomic_DNA"/>
</dbReference>
<evidence type="ECO:0000256" key="1">
    <source>
        <dbReference type="SAM" id="MobiDB-lite"/>
    </source>
</evidence>
<proteinExistence type="predicted"/>
<protein>
    <submittedName>
        <fullName evidence="2">Uncharacterized protein</fullName>
    </submittedName>
</protein>
<reference evidence="2" key="1">
    <citation type="submission" date="2020-11" db="EMBL/GenBank/DDBJ databases">
        <authorList>
            <person name="Tran Van P."/>
        </authorList>
    </citation>
    <scope>NUCLEOTIDE SEQUENCE</scope>
</reference>
<name>A0A7R9L219_9ACAR</name>
<evidence type="ECO:0000313" key="3">
    <source>
        <dbReference type="Proteomes" id="UP000759131"/>
    </source>
</evidence>
<feature type="region of interest" description="Disordered" evidence="1">
    <location>
        <begin position="76"/>
        <end position="95"/>
    </location>
</feature>
<dbReference type="OrthoDB" id="6511354at2759"/>
<organism evidence="2">
    <name type="scientific">Medioppia subpectinata</name>
    <dbReference type="NCBI Taxonomy" id="1979941"/>
    <lineage>
        <taxon>Eukaryota</taxon>
        <taxon>Metazoa</taxon>
        <taxon>Ecdysozoa</taxon>
        <taxon>Arthropoda</taxon>
        <taxon>Chelicerata</taxon>
        <taxon>Arachnida</taxon>
        <taxon>Acari</taxon>
        <taxon>Acariformes</taxon>
        <taxon>Sarcoptiformes</taxon>
        <taxon>Oribatida</taxon>
        <taxon>Brachypylina</taxon>
        <taxon>Oppioidea</taxon>
        <taxon>Oppiidae</taxon>
        <taxon>Medioppia</taxon>
    </lineage>
</organism>
<dbReference type="EMBL" id="OC867178">
    <property type="protein sequence ID" value="CAD7633357.1"/>
    <property type="molecule type" value="Genomic_DNA"/>
</dbReference>
<accession>A0A7R9L219</accession>